<keyword evidence="4" id="KW-1185">Reference proteome</keyword>
<dbReference type="PANTHER" id="PTHR48081:SF8">
    <property type="entry name" value="ALPHA_BETA HYDROLASE FOLD-3 DOMAIN-CONTAINING PROTEIN-RELATED"/>
    <property type="match status" value="1"/>
</dbReference>
<feature type="domain" description="Alpha/beta hydrolase fold-3" evidence="2">
    <location>
        <begin position="85"/>
        <end position="292"/>
    </location>
</feature>
<comment type="caution">
    <text evidence="3">The sequence shown here is derived from an EMBL/GenBank/DDBJ whole genome shotgun (WGS) entry which is preliminary data.</text>
</comment>
<evidence type="ECO:0000313" key="4">
    <source>
        <dbReference type="Proteomes" id="UP001501009"/>
    </source>
</evidence>
<organism evidence="3 4">
    <name type="scientific">Streptomyces coacervatus</name>
    <dbReference type="NCBI Taxonomy" id="647381"/>
    <lineage>
        <taxon>Bacteria</taxon>
        <taxon>Bacillati</taxon>
        <taxon>Actinomycetota</taxon>
        <taxon>Actinomycetes</taxon>
        <taxon>Kitasatosporales</taxon>
        <taxon>Streptomycetaceae</taxon>
        <taxon>Streptomyces</taxon>
    </lineage>
</organism>
<evidence type="ECO:0000259" key="2">
    <source>
        <dbReference type="Pfam" id="PF07859"/>
    </source>
</evidence>
<dbReference type="PANTHER" id="PTHR48081">
    <property type="entry name" value="AB HYDROLASE SUPERFAMILY PROTEIN C4A8.06C"/>
    <property type="match status" value="1"/>
</dbReference>
<dbReference type="SUPFAM" id="SSF53474">
    <property type="entry name" value="alpha/beta-Hydrolases"/>
    <property type="match status" value="1"/>
</dbReference>
<evidence type="ECO:0000313" key="3">
    <source>
        <dbReference type="EMBL" id="GAA3841335.1"/>
    </source>
</evidence>
<dbReference type="InterPro" id="IPR013094">
    <property type="entry name" value="AB_hydrolase_3"/>
</dbReference>
<dbReference type="Gene3D" id="3.40.50.1820">
    <property type="entry name" value="alpha/beta hydrolase"/>
    <property type="match status" value="1"/>
</dbReference>
<evidence type="ECO:0000256" key="1">
    <source>
        <dbReference type="ARBA" id="ARBA00022801"/>
    </source>
</evidence>
<dbReference type="InterPro" id="IPR050300">
    <property type="entry name" value="GDXG_lipolytic_enzyme"/>
</dbReference>
<dbReference type="RefSeq" id="WP_275768964.1">
    <property type="nucleotide sequence ID" value="NZ_BAABDE010000039.1"/>
</dbReference>
<dbReference type="EMBL" id="BAABDE010000039">
    <property type="protein sequence ID" value="GAA3841335.1"/>
    <property type="molecule type" value="Genomic_DNA"/>
</dbReference>
<gene>
    <name evidence="3" type="ORF">GCM10022403_086950</name>
</gene>
<sequence length="319" mass="34247">MSRSVPTTFQEALAGVDPGFMAPVLDIPDAHVTRGVVLQMARDINSAKTEVCAGVRADRRAVPEHPHLTLMVHEPDGRERPSGALLWLFGGGLVTGSAEHFNDVASAFAAELGALVVVPDYRLAPEHPCPAALDDCYAALEWLLTHTEELGIDPRRVVVGGESAGGGLAAAVAQRAHDSGIGLRLQVLIAPMLDDRTVVRAETEGRVSVAWTVPSNRFAWTSYLGHAPGEQEERPYAAPARRTDLGGLAPAWISVGEIDLFHQESVDYARRLGEAGVECELTTIPGAHHAFELVAPEHPVVRELRQARVAAMREALRDA</sequence>
<protein>
    <recommendedName>
        <fullName evidence="2">Alpha/beta hydrolase fold-3 domain-containing protein</fullName>
    </recommendedName>
</protein>
<name>A0ABP7JDW4_9ACTN</name>
<proteinExistence type="predicted"/>
<reference evidence="4" key="1">
    <citation type="journal article" date="2019" name="Int. J. Syst. Evol. Microbiol.">
        <title>The Global Catalogue of Microorganisms (GCM) 10K type strain sequencing project: providing services to taxonomists for standard genome sequencing and annotation.</title>
        <authorList>
            <consortium name="The Broad Institute Genomics Platform"/>
            <consortium name="The Broad Institute Genome Sequencing Center for Infectious Disease"/>
            <person name="Wu L."/>
            <person name="Ma J."/>
        </authorList>
    </citation>
    <scope>NUCLEOTIDE SEQUENCE [LARGE SCALE GENOMIC DNA]</scope>
    <source>
        <strain evidence="4">JCM 17138</strain>
    </source>
</reference>
<accession>A0ABP7JDW4</accession>
<dbReference type="Pfam" id="PF07859">
    <property type="entry name" value="Abhydrolase_3"/>
    <property type="match status" value="1"/>
</dbReference>
<dbReference type="Proteomes" id="UP001501009">
    <property type="component" value="Unassembled WGS sequence"/>
</dbReference>
<dbReference type="InterPro" id="IPR029058">
    <property type="entry name" value="AB_hydrolase_fold"/>
</dbReference>
<keyword evidence="1" id="KW-0378">Hydrolase</keyword>